<evidence type="ECO:0008006" key="4">
    <source>
        <dbReference type="Google" id="ProtNLM"/>
    </source>
</evidence>
<dbReference type="Gene3D" id="3.50.50.60">
    <property type="entry name" value="FAD/NAD(P)-binding domain"/>
    <property type="match status" value="1"/>
</dbReference>
<dbReference type="InterPro" id="IPR036188">
    <property type="entry name" value="FAD/NAD-bd_sf"/>
</dbReference>
<feature type="region of interest" description="Disordered" evidence="1">
    <location>
        <begin position="44"/>
        <end position="68"/>
    </location>
</feature>
<sequence>MALPSHCDVLVVGGGNAGFCAAISAAQSGAQKVFIMTNARKNGPGGIRTSLQGPSGPSMAVSKISSRS</sequence>
<dbReference type="OrthoDB" id="7777654at2759"/>
<accession>A0A5N5X8Z0</accession>
<keyword evidence="3" id="KW-1185">Reference proteome</keyword>
<dbReference type="Pfam" id="PF12831">
    <property type="entry name" value="FAD_oxidored"/>
    <property type="match status" value="1"/>
</dbReference>
<name>A0A5N5X8Z0_9EURO</name>
<dbReference type="Proteomes" id="UP000326565">
    <property type="component" value="Unassembled WGS sequence"/>
</dbReference>
<dbReference type="AlphaFoldDB" id="A0A5N5X8Z0"/>
<dbReference type="EMBL" id="ML732171">
    <property type="protein sequence ID" value="KAB8077203.1"/>
    <property type="molecule type" value="Genomic_DNA"/>
</dbReference>
<dbReference type="SUPFAM" id="SSF51905">
    <property type="entry name" value="FAD/NAD(P)-binding domain"/>
    <property type="match status" value="1"/>
</dbReference>
<gene>
    <name evidence="2" type="ORF">BDV29DRAFT_168533</name>
</gene>
<organism evidence="2 3">
    <name type="scientific">Aspergillus leporis</name>
    <dbReference type="NCBI Taxonomy" id="41062"/>
    <lineage>
        <taxon>Eukaryota</taxon>
        <taxon>Fungi</taxon>
        <taxon>Dikarya</taxon>
        <taxon>Ascomycota</taxon>
        <taxon>Pezizomycotina</taxon>
        <taxon>Eurotiomycetes</taxon>
        <taxon>Eurotiomycetidae</taxon>
        <taxon>Eurotiales</taxon>
        <taxon>Aspergillaceae</taxon>
        <taxon>Aspergillus</taxon>
        <taxon>Aspergillus subgen. Circumdati</taxon>
    </lineage>
</organism>
<evidence type="ECO:0000313" key="2">
    <source>
        <dbReference type="EMBL" id="KAB8077203.1"/>
    </source>
</evidence>
<protein>
    <recommendedName>
        <fullName evidence="4">FAD-dependent oxidoreductase 2 FAD binding domain-containing protein</fullName>
    </recommendedName>
</protein>
<evidence type="ECO:0000313" key="3">
    <source>
        <dbReference type="Proteomes" id="UP000326565"/>
    </source>
</evidence>
<reference evidence="2 3" key="1">
    <citation type="submission" date="2019-04" db="EMBL/GenBank/DDBJ databases">
        <title>Friends and foes A comparative genomics study of 23 Aspergillus species from section Flavi.</title>
        <authorList>
            <consortium name="DOE Joint Genome Institute"/>
            <person name="Kjaerbolling I."/>
            <person name="Vesth T."/>
            <person name="Frisvad J.C."/>
            <person name="Nybo J.L."/>
            <person name="Theobald S."/>
            <person name="Kildgaard S."/>
            <person name="Isbrandt T."/>
            <person name="Kuo A."/>
            <person name="Sato A."/>
            <person name="Lyhne E.K."/>
            <person name="Kogle M.E."/>
            <person name="Wiebenga A."/>
            <person name="Kun R.S."/>
            <person name="Lubbers R.J."/>
            <person name="Makela M.R."/>
            <person name="Barry K."/>
            <person name="Chovatia M."/>
            <person name="Clum A."/>
            <person name="Daum C."/>
            <person name="Haridas S."/>
            <person name="He G."/>
            <person name="LaButti K."/>
            <person name="Lipzen A."/>
            <person name="Mondo S."/>
            <person name="Riley R."/>
            <person name="Salamov A."/>
            <person name="Simmons B.A."/>
            <person name="Magnuson J.K."/>
            <person name="Henrissat B."/>
            <person name="Mortensen U.H."/>
            <person name="Larsen T.O."/>
            <person name="Devries R.P."/>
            <person name="Grigoriev I.V."/>
            <person name="Machida M."/>
            <person name="Baker S.E."/>
            <person name="Andersen M.R."/>
        </authorList>
    </citation>
    <scope>NUCLEOTIDE SEQUENCE [LARGE SCALE GENOMIC DNA]</scope>
    <source>
        <strain evidence="2 3">CBS 151.66</strain>
    </source>
</reference>
<proteinExistence type="predicted"/>
<evidence type="ECO:0000256" key="1">
    <source>
        <dbReference type="SAM" id="MobiDB-lite"/>
    </source>
</evidence>